<dbReference type="GO" id="GO:0003824">
    <property type="term" value="F:catalytic activity"/>
    <property type="evidence" value="ECO:0007669"/>
    <property type="project" value="InterPro"/>
</dbReference>
<dbReference type="EMBL" id="MU007010">
    <property type="protein sequence ID" value="KAF2436352.1"/>
    <property type="molecule type" value="Genomic_DNA"/>
</dbReference>
<gene>
    <name evidence="1" type="ORF">EJ08DRAFT_623787</name>
</gene>
<dbReference type="InterPro" id="IPR015813">
    <property type="entry name" value="Pyrv/PenolPyrv_kinase-like_dom"/>
</dbReference>
<reference evidence="1" key="1">
    <citation type="journal article" date="2020" name="Stud. Mycol.">
        <title>101 Dothideomycetes genomes: a test case for predicting lifestyles and emergence of pathogens.</title>
        <authorList>
            <person name="Haridas S."/>
            <person name="Albert R."/>
            <person name="Binder M."/>
            <person name="Bloem J."/>
            <person name="Labutti K."/>
            <person name="Salamov A."/>
            <person name="Andreopoulos B."/>
            <person name="Baker S."/>
            <person name="Barry K."/>
            <person name="Bills G."/>
            <person name="Bluhm B."/>
            <person name="Cannon C."/>
            <person name="Castanera R."/>
            <person name="Culley D."/>
            <person name="Daum C."/>
            <person name="Ezra D."/>
            <person name="Gonzalez J."/>
            <person name="Henrissat B."/>
            <person name="Kuo A."/>
            <person name="Liang C."/>
            <person name="Lipzen A."/>
            <person name="Lutzoni F."/>
            <person name="Magnuson J."/>
            <person name="Mondo S."/>
            <person name="Nolan M."/>
            <person name="Ohm R."/>
            <person name="Pangilinan J."/>
            <person name="Park H.-J."/>
            <person name="Ramirez L."/>
            <person name="Alfaro M."/>
            <person name="Sun H."/>
            <person name="Tritt A."/>
            <person name="Yoshinaga Y."/>
            <person name="Zwiers L.-H."/>
            <person name="Turgeon B."/>
            <person name="Goodwin S."/>
            <person name="Spatafora J."/>
            <person name="Crous P."/>
            <person name="Grigoriev I."/>
        </authorList>
    </citation>
    <scope>NUCLEOTIDE SEQUENCE</scope>
    <source>
        <strain evidence="1">CBS 130266</strain>
    </source>
</reference>
<dbReference type="PANTHER" id="PTHR42905:SF16">
    <property type="entry name" value="CARBOXYPHOSPHONOENOLPYRUVATE PHOSPHONOMUTASE-LIKE PROTEIN (AFU_ORTHOLOGUE AFUA_5G07230)"/>
    <property type="match status" value="1"/>
</dbReference>
<dbReference type="Gene3D" id="3.20.20.60">
    <property type="entry name" value="Phosphoenolpyruvate-binding domains"/>
    <property type="match status" value="1"/>
</dbReference>
<keyword evidence="2" id="KW-1185">Reference proteome</keyword>
<accession>A0A9P4P319</accession>
<name>A0A9P4P319_9PEZI</name>
<evidence type="ECO:0000313" key="2">
    <source>
        <dbReference type="Proteomes" id="UP000800235"/>
    </source>
</evidence>
<dbReference type="CDD" id="cd00377">
    <property type="entry name" value="ICL_PEPM"/>
    <property type="match status" value="1"/>
</dbReference>
<protein>
    <submittedName>
        <fullName evidence="1">Phosphoenolpyruvate/pyruvate domain-containing protein</fullName>
    </submittedName>
</protein>
<dbReference type="InterPro" id="IPR039556">
    <property type="entry name" value="ICL/PEPM"/>
</dbReference>
<proteinExistence type="predicted"/>
<dbReference type="Proteomes" id="UP000800235">
    <property type="component" value="Unassembled WGS sequence"/>
</dbReference>
<comment type="caution">
    <text evidence="1">The sequence shown here is derived from an EMBL/GenBank/DDBJ whole genome shotgun (WGS) entry which is preliminary data.</text>
</comment>
<dbReference type="SUPFAM" id="SSF51621">
    <property type="entry name" value="Phosphoenolpyruvate/pyruvate domain"/>
    <property type="match status" value="1"/>
</dbReference>
<dbReference type="InterPro" id="IPR040442">
    <property type="entry name" value="Pyrv_kinase-like_dom_sf"/>
</dbReference>
<dbReference type="AlphaFoldDB" id="A0A9P4P319"/>
<sequence length="255" mass="27373">MSVSKTSENATHLRSLHQPGRPVVFANVWDALSARAVALLPECKALATASYGVANAHGLDDDNLDMETNLQTVREAAAVAARFKKPLSVDFQDGYGDQLEAGITELIKLGVVGINLEDYDRKQMMPIEHAVDRIKRVIDTAKQTGVPDFVVNARCDVLVQGGQLDEVISRGKQYLAAGATTVFIWGGGKHGVRDEEVVKLVEAFDGRLSVSMKLAGGLTAKELCKMGVSRISVGPQLQLVAMKALTESAQAMLSI</sequence>
<organism evidence="1 2">
    <name type="scientific">Tothia fuscella</name>
    <dbReference type="NCBI Taxonomy" id="1048955"/>
    <lineage>
        <taxon>Eukaryota</taxon>
        <taxon>Fungi</taxon>
        <taxon>Dikarya</taxon>
        <taxon>Ascomycota</taxon>
        <taxon>Pezizomycotina</taxon>
        <taxon>Dothideomycetes</taxon>
        <taxon>Pleosporomycetidae</taxon>
        <taxon>Venturiales</taxon>
        <taxon>Cylindrosympodiaceae</taxon>
        <taxon>Tothia</taxon>
    </lineage>
</organism>
<evidence type="ECO:0000313" key="1">
    <source>
        <dbReference type="EMBL" id="KAF2436352.1"/>
    </source>
</evidence>
<dbReference type="OrthoDB" id="429143at2759"/>
<dbReference type="PANTHER" id="PTHR42905">
    <property type="entry name" value="PHOSPHOENOLPYRUVATE CARBOXYLASE"/>
    <property type="match status" value="1"/>
</dbReference>
<dbReference type="Pfam" id="PF13714">
    <property type="entry name" value="PEP_mutase"/>
    <property type="match status" value="1"/>
</dbReference>